<reference evidence="2" key="1">
    <citation type="submission" date="2023-07" db="EMBL/GenBank/DDBJ databases">
        <title>Genome content predicts the carbon catabolic preferences of heterotrophic bacteria.</title>
        <authorList>
            <person name="Gralka M."/>
        </authorList>
    </citation>
    <scope>NUCLEOTIDE SEQUENCE</scope>
    <source>
        <strain evidence="2">5G01</strain>
    </source>
</reference>
<name>A0ABT9ER15_9GAMM</name>
<keyword evidence="2" id="KW-0560">Oxidoreductase</keyword>
<keyword evidence="2" id="KW-0503">Monooxygenase</keyword>
<dbReference type="PROSITE" id="PS51725">
    <property type="entry name" value="ABM"/>
    <property type="match status" value="1"/>
</dbReference>
<keyword evidence="3" id="KW-1185">Reference proteome</keyword>
<organism evidence="2 3">
    <name type="scientific">Neptunomonas phycophila</name>
    <dbReference type="NCBI Taxonomy" id="1572645"/>
    <lineage>
        <taxon>Bacteria</taxon>
        <taxon>Pseudomonadati</taxon>
        <taxon>Pseudomonadota</taxon>
        <taxon>Gammaproteobacteria</taxon>
        <taxon>Oceanospirillales</taxon>
        <taxon>Oceanospirillaceae</taxon>
        <taxon>Neptunomonas</taxon>
    </lineage>
</organism>
<dbReference type="Proteomes" id="UP001177341">
    <property type="component" value="Unassembled WGS sequence"/>
</dbReference>
<dbReference type="Pfam" id="PF03992">
    <property type="entry name" value="ABM"/>
    <property type="match status" value="1"/>
</dbReference>
<dbReference type="GeneID" id="89457123"/>
<comment type="caution">
    <text evidence="2">The sequence shown here is derived from an EMBL/GenBank/DDBJ whole genome shotgun (WGS) entry which is preliminary data.</text>
</comment>
<dbReference type="EMBL" id="JAUYVO010000002">
    <property type="protein sequence ID" value="MDP2521517.1"/>
    <property type="molecule type" value="Genomic_DNA"/>
</dbReference>
<dbReference type="InterPro" id="IPR011008">
    <property type="entry name" value="Dimeric_a/b-barrel"/>
</dbReference>
<feature type="domain" description="ABM" evidence="1">
    <location>
        <begin position="5"/>
        <end position="103"/>
    </location>
</feature>
<gene>
    <name evidence="2" type="ORF">Q8W30_02935</name>
</gene>
<evidence type="ECO:0000313" key="2">
    <source>
        <dbReference type="EMBL" id="MDP2521517.1"/>
    </source>
</evidence>
<dbReference type="InterPro" id="IPR007138">
    <property type="entry name" value="ABM_dom"/>
</dbReference>
<dbReference type="GO" id="GO:0004497">
    <property type="term" value="F:monooxygenase activity"/>
    <property type="evidence" value="ECO:0007669"/>
    <property type="project" value="UniProtKB-KW"/>
</dbReference>
<evidence type="ECO:0000313" key="3">
    <source>
        <dbReference type="Proteomes" id="UP001177341"/>
    </source>
</evidence>
<protein>
    <submittedName>
        <fullName evidence="2">Antibiotic biosynthesis monooxygenase</fullName>
    </submittedName>
</protein>
<evidence type="ECO:0000259" key="1">
    <source>
        <dbReference type="PROSITE" id="PS51725"/>
    </source>
</evidence>
<sequence>MSKKVYCTAQFQPKAGLEDEVFAKLQALEPNAHREDACILYTVTRHISSPFADGDSFPIVFHEIWADMESFEAHCQREEIKAFFAENCDAEHGPIIKWNVTIYSDEPNNFDAPIIQKS</sequence>
<dbReference type="SUPFAM" id="SSF54909">
    <property type="entry name" value="Dimeric alpha+beta barrel"/>
    <property type="match status" value="1"/>
</dbReference>
<accession>A0ABT9ER15</accession>
<dbReference type="RefSeq" id="WP_075172974.1">
    <property type="nucleotide sequence ID" value="NZ_CAXHZV010000002.1"/>
</dbReference>
<dbReference type="Gene3D" id="3.30.70.100">
    <property type="match status" value="1"/>
</dbReference>
<proteinExistence type="predicted"/>